<proteinExistence type="inferred from homology"/>
<evidence type="ECO:0000256" key="7">
    <source>
        <dbReference type="ARBA" id="ARBA00022763"/>
    </source>
</evidence>
<dbReference type="PANTHER" id="PTHR32182">
    <property type="entry name" value="DNA REPLICATION AND REPAIR PROTEIN RECF"/>
    <property type="match status" value="1"/>
</dbReference>
<evidence type="ECO:0000256" key="13">
    <source>
        <dbReference type="HAMAP-Rule" id="MF_00365"/>
    </source>
</evidence>
<comment type="caution">
    <text evidence="17">The sequence shown here is derived from an EMBL/GenBank/DDBJ whole genome shotgun (WGS) entry which is preliminary data.</text>
</comment>
<keyword evidence="18" id="KW-1185">Reference proteome</keyword>
<evidence type="ECO:0000256" key="14">
    <source>
        <dbReference type="RuleBase" id="RU000578"/>
    </source>
</evidence>
<name>A0ABU4H4W0_9MICO</name>
<keyword evidence="9 13" id="KW-0238">DNA-binding</keyword>
<dbReference type="InterPro" id="IPR018078">
    <property type="entry name" value="DNA-binding_RecF_CS"/>
</dbReference>
<dbReference type="InterPro" id="IPR003395">
    <property type="entry name" value="RecF/RecN/SMC_N"/>
</dbReference>
<evidence type="ECO:0000256" key="11">
    <source>
        <dbReference type="ARBA" id="ARBA00023236"/>
    </source>
</evidence>
<dbReference type="Gene3D" id="3.40.50.300">
    <property type="entry name" value="P-loop containing nucleotide triphosphate hydrolases"/>
    <property type="match status" value="1"/>
</dbReference>
<evidence type="ECO:0000256" key="2">
    <source>
        <dbReference type="ARBA" id="ARBA00008016"/>
    </source>
</evidence>
<feature type="domain" description="RecF/RecN/SMC N-terminal" evidence="16">
    <location>
        <begin position="3"/>
        <end position="375"/>
    </location>
</feature>
<dbReference type="Pfam" id="PF02463">
    <property type="entry name" value="SMC_N"/>
    <property type="match status" value="1"/>
</dbReference>
<feature type="compositionally biased region" description="Gly residues" evidence="15">
    <location>
        <begin position="242"/>
        <end position="251"/>
    </location>
</feature>
<dbReference type="Gene3D" id="1.20.1050.90">
    <property type="entry name" value="RecF/RecN/SMC, N-terminal domain"/>
    <property type="match status" value="1"/>
</dbReference>
<accession>A0ABU4H4W0</accession>
<organism evidence="17 18">
    <name type="scientific">Microbacterium arthrosphaerae</name>
    <dbReference type="NCBI Taxonomy" id="792652"/>
    <lineage>
        <taxon>Bacteria</taxon>
        <taxon>Bacillati</taxon>
        <taxon>Actinomycetota</taxon>
        <taxon>Actinomycetes</taxon>
        <taxon>Micrococcales</taxon>
        <taxon>Microbacteriaceae</taxon>
        <taxon>Microbacterium</taxon>
    </lineage>
</organism>
<feature type="compositionally biased region" description="Low complexity" evidence="15">
    <location>
        <begin position="405"/>
        <end position="422"/>
    </location>
</feature>
<comment type="similarity">
    <text evidence="2 13 14">Belongs to the RecF family.</text>
</comment>
<keyword evidence="8 13" id="KW-0067">ATP-binding</keyword>
<dbReference type="PANTHER" id="PTHR32182:SF0">
    <property type="entry name" value="DNA REPLICATION AND REPAIR PROTEIN RECF"/>
    <property type="match status" value="1"/>
</dbReference>
<dbReference type="SUPFAM" id="SSF52540">
    <property type="entry name" value="P-loop containing nucleoside triphosphate hydrolases"/>
    <property type="match status" value="1"/>
</dbReference>
<feature type="binding site" evidence="13">
    <location>
        <begin position="30"/>
        <end position="37"/>
    </location>
    <ligand>
        <name>ATP</name>
        <dbReference type="ChEBI" id="CHEBI:30616"/>
    </ligand>
</feature>
<dbReference type="InterPro" id="IPR027417">
    <property type="entry name" value="P-loop_NTPase"/>
</dbReference>
<evidence type="ECO:0000256" key="10">
    <source>
        <dbReference type="ARBA" id="ARBA00023204"/>
    </source>
</evidence>
<sequence length="442" mass="46486">MIVEHLSLVDFRNYAAADVELGPGPNVFVGRNGQGKTNLAEAIGFFATLGSHRVSNDAPMVRDGADAAIIRARLAHGERRVQLEAQVNRQGSNKARVNGSPVKPAELPRYAQVVLFAPEDLQIVRGDPSARRRFADQLLVQRAPRMAGVIADYDRVLKQRTALLKSARARGIRGDALSTLDVWDDKLVSLGTQLIAARLALASDLATPLAASYTAIAGADHNPEIEWALSVAGADTGEDGEGTGSAAGSGTPGAERTTDASTARIADLFRGALAAKRSSELERGLTLVGPHRDDLLLRIRGLPVKGYASHGESWSVALSLRLASAQLLRADSRLGDPVLILDDVFAELDTDRRARLATLAGDYEQVVVTAAVEGDVPEGLRARMVRVEAGRILPAPADTDPGAHPDLGSDPGSAPDSGSHPDPGSDRDAGAGPETMAESTDA</sequence>
<keyword evidence="4 13" id="KW-0963">Cytoplasm</keyword>
<protein>
    <recommendedName>
        <fullName evidence="3 13">DNA replication and repair protein RecF</fullName>
    </recommendedName>
</protein>
<evidence type="ECO:0000313" key="18">
    <source>
        <dbReference type="Proteomes" id="UP001283109"/>
    </source>
</evidence>
<evidence type="ECO:0000313" key="17">
    <source>
        <dbReference type="EMBL" id="MDW4574382.1"/>
    </source>
</evidence>
<keyword evidence="7 13" id="KW-0227">DNA damage</keyword>
<evidence type="ECO:0000256" key="6">
    <source>
        <dbReference type="ARBA" id="ARBA00022741"/>
    </source>
</evidence>
<gene>
    <name evidence="13 17" type="primary">recF</name>
    <name evidence="17" type="ORF">R8Z58_16500</name>
</gene>
<dbReference type="EMBL" id="JAWQEV010000007">
    <property type="protein sequence ID" value="MDW4574382.1"/>
    <property type="molecule type" value="Genomic_DNA"/>
</dbReference>
<dbReference type="RefSeq" id="WP_318354878.1">
    <property type="nucleotide sequence ID" value="NZ_JAWQEV010000007.1"/>
</dbReference>
<evidence type="ECO:0000256" key="8">
    <source>
        <dbReference type="ARBA" id="ARBA00022840"/>
    </source>
</evidence>
<dbReference type="HAMAP" id="MF_00365">
    <property type="entry name" value="RecF"/>
    <property type="match status" value="1"/>
</dbReference>
<comment type="function">
    <text evidence="12 13 14">The RecF protein is involved in DNA metabolism; it is required for DNA replication and normal SOS inducibility. RecF binds preferentially to single-stranded, linear DNA. It also seems to bind ATP.</text>
</comment>
<keyword evidence="11 13" id="KW-0742">SOS response</keyword>
<feature type="region of interest" description="Disordered" evidence="15">
    <location>
        <begin position="394"/>
        <end position="442"/>
    </location>
</feature>
<keyword evidence="10 13" id="KW-0234">DNA repair</keyword>
<reference evidence="17 18" key="1">
    <citation type="submission" date="2023-11" db="EMBL/GenBank/DDBJ databases">
        <title>Draft genome sequence of Microbacterium arthrosphaerae JCM 30492.</title>
        <authorList>
            <person name="Zhang G."/>
            <person name="Ding Y."/>
        </authorList>
    </citation>
    <scope>NUCLEOTIDE SEQUENCE [LARGE SCALE GENOMIC DNA]</scope>
    <source>
        <strain evidence="17 18">JCM 30492</strain>
    </source>
</reference>
<evidence type="ECO:0000259" key="16">
    <source>
        <dbReference type="Pfam" id="PF02463"/>
    </source>
</evidence>
<evidence type="ECO:0000256" key="9">
    <source>
        <dbReference type="ARBA" id="ARBA00023125"/>
    </source>
</evidence>
<evidence type="ECO:0000256" key="1">
    <source>
        <dbReference type="ARBA" id="ARBA00004496"/>
    </source>
</evidence>
<dbReference type="PROSITE" id="PS00618">
    <property type="entry name" value="RECF_2"/>
    <property type="match status" value="1"/>
</dbReference>
<keyword evidence="5 13" id="KW-0235">DNA replication</keyword>
<dbReference type="InterPro" id="IPR042174">
    <property type="entry name" value="RecF_2"/>
</dbReference>
<dbReference type="InterPro" id="IPR001238">
    <property type="entry name" value="DNA-binding_RecF"/>
</dbReference>
<evidence type="ECO:0000256" key="5">
    <source>
        <dbReference type="ARBA" id="ARBA00022705"/>
    </source>
</evidence>
<dbReference type="Proteomes" id="UP001283109">
    <property type="component" value="Unassembled WGS sequence"/>
</dbReference>
<evidence type="ECO:0000256" key="4">
    <source>
        <dbReference type="ARBA" id="ARBA00022490"/>
    </source>
</evidence>
<feature type="region of interest" description="Disordered" evidence="15">
    <location>
        <begin position="236"/>
        <end position="258"/>
    </location>
</feature>
<evidence type="ECO:0000256" key="15">
    <source>
        <dbReference type="SAM" id="MobiDB-lite"/>
    </source>
</evidence>
<evidence type="ECO:0000256" key="12">
    <source>
        <dbReference type="ARBA" id="ARBA00025401"/>
    </source>
</evidence>
<keyword evidence="6 13" id="KW-0547">Nucleotide-binding</keyword>
<dbReference type="NCBIfam" id="TIGR00611">
    <property type="entry name" value="recf"/>
    <property type="match status" value="1"/>
</dbReference>
<evidence type="ECO:0000256" key="3">
    <source>
        <dbReference type="ARBA" id="ARBA00020170"/>
    </source>
</evidence>
<comment type="subcellular location">
    <subcellularLocation>
        <location evidence="1 13 14">Cytoplasm</location>
    </subcellularLocation>
</comment>